<dbReference type="InterPro" id="IPR029069">
    <property type="entry name" value="HotDog_dom_sf"/>
</dbReference>
<evidence type="ECO:0000256" key="1">
    <source>
        <dbReference type="ARBA" id="ARBA00038476"/>
    </source>
</evidence>
<dbReference type="EMBL" id="KV878977">
    <property type="protein sequence ID" value="OJJ99565.1"/>
    <property type="molecule type" value="Genomic_DNA"/>
</dbReference>
<keyword evidence="3" id="KW-1185">Reference proteome</keyword>
<proteinExistence type="inferred from homology"/>
<dbReference type="AlphaFoldDB" id="A0A1L9WTR0"/>
<name>A0A1L9WTR0_ASPA1</name>
<organism evidence="2 3">
    <name type="scientific">Aspergillus aculeatus (strain ATCC 16872 / CBS 172.66 / WB 5094)</name>
    <dbReference type="NCBI Taxonomy" id="690307"/>
    <lineage>
        <taxon>Eukaryota</taxon>
        <taxon>Fungi</taxon>
        <taxon>Dikarya</taxon>
        <taxon>Ascomycota</taxon>
        <taxon>Pezizomycotina</taxon>
        <taxon>Eurotiomycetes</taxon>
        <taxon>Eurotiomycetidae</taxon>
        <taxon>Eurotiales</taxon>
        <taxon>Aspergillaceae</taxon>
        <taxon>Aspergillus</taxon>
        <taxon>Aspergillus subgen. Circumdati</taxon>
    </lineage>
</organism>
<sequence length="291" mass="32251">MIATEIAGLVGSLSPSKVFLVAFAVLNWKSLPFAWTTRLVYWFIRGLYDLAHPPSNPSPPVDLQGNPTHPIFAVATTTSYCSLLETDYNFHKSNSTYYADLDASRITPMAYFYWPGREKVSAEIDAELAAQATAEGIPPPKSAPIFIALGGVYCSFKKEIKPFERYEMRSQVVAWDRKWIYVLTHFVKTGKRNKDGSSIVAAVGMSKYCVKKGRLTVPVERLLAAGGKVPAKPVAMADKGSRSSVDAPFEFTPASKAGSEWTWEQIEAQRLQGLKYCRSFMGIDDDFYGTS</sequence>
<dbReference type="PANTHER" id="PTHR12475">
    <property type="match status" value="1"/>
</dbReference>
<dbReference type="OrthoDB" id="265761at2759"/>
<dbReference type="Pfam" id="PF13279">
    <property type="entry name" value="4HBT_2"/>
    <property type="match status" value="1"/>
</dbReference>
<accession>A0A1L9WTR0</accession>
<evidence type="ECO:0008006" key="4">
    <source>
        <dbReference type="Google" id="ProtNLM"/>
    </source>
</evidence>
<evidence type="ECO:0000313" key="2">
    <source>
        <dbReference type="EMBL" id="OJJ99565.1"/>
    </source>
</evidence>
<protein>
    <recommendedName>
        <fullName evidence="4">Thioesterase domain-containing protein</fullName>
    </recommendedName>
</protein>
<dbReference type="SUPFAM" id="SSF54637">
    <property type="entry name" value="Thioesterase/thiol ester dehydrase-isomerase"/>
    <property type="match status" value="1"/>
</dbReference>
<evidence type="ECO:0000313" key="3">
    <source>
        <dbReference type="Proteomes" id="UP000184546"/>
    </source>
</evidence>
<dbReference type="Proteomes" id="UP000184546">
    <property type="component" value="Unassembled WGS sequence"/>
</dbReference>
<comment type="similarity">
    <text evidence="1">Belongs to the lcsJ thioesterase family.</text>
</comment>
<dbReference type="GeneID" id="30977368"/>
<dbReference type="InterPro" id="IPR051490">
    <property type="entry name" value="THEM6_lcsJ_thioesterase"/>
</dbReference>
<dbReference type="PANTHER" id="PTHR12475:SF4">
    <property type="entry name" value="PROTEIN THEM6"/>
    <property type="match status" value="1"/>
</dbReference>
<reference evidence="3" key="1">
    <citation type="journal article" date="2017" name="Genome Biol.">
        <title>Comparative genomics reveals high biological diversity and specific adaptations in the industrially and medically important fungal genus Aspergillus.</title>
        <authorList>
            <person name="de Vries R.P."/>
            <person name="Riley R."/>
            <person name="Wiebenga A."/>
            <person name="Aguilar-Osorio G."/>
            <person name="Amillis S."/>
            <person name="Uchima C.A."/>
            <person name="Anderluh G."/>
            <person name="Asadollahi M."/>
            <person name="Askin M."/>
            <person name="Barry K."/>
            <person name="Battaglia E."/>
            <person name="Bayram O."/>
            <person name="Benocci T."/>
            <person name="Braus-Stromeyer S.A."/>
            <person name="Caldana C."/>
            <person name="Canovas D."/>
            <person name="Cerqueira G.C."/>
            <person name="Chen F."/>
            <person name="Chen W."/>
            <person name="Choi C."/>
            <person name="Clum A."/>
            <person name="Dos Santos R.A."/>
            <person name="Damasio A.R."/>
            <person name="Diallinas G."/>
            <person name="Emri T."/>
            <person name="Fekete E."/>
            <person name="Flipphi M."/>
            <person name="Freyberg S."/>
            <person name="Gallo A."/>
            <person name="Gournas C."/>
            <person name="Habgood R."/>
            <person name="Hainaut M."/>
            <person name="Harispe M.L."/>
            <person name="Henrissat B."/>
            <person name="Hilden K.S."/>
            <person name="Hope R."/>
            <person name="Hossain A."/>
            <person name="Karabika E."/>
            <person name="Karaffa L."/>
            <person name="Karanyi Z."/>
            <person name="Krasevec N."/>
            <person name="Kuo A."/>
            <person name="Kusch H."/>
            <person name="LaButti K."/>
            <person name="Lagendijk E.L."/>
            <person name="Lapidus A."/>
            <person name="Levasseur A."/>
            <person name="Lindquist E."/>
            <person name="Lipzen A."/>
            <person name="Logrieco A.F."/>
            <person name="MacCabe A."/>
            <person name="Maekelae M.R."/>
            <person name="Malavazi I."/>
            <person name="Melin P."/>
            <person name="Meyer V."/>
            <person name="Mielnichuk N."/>
            <person name="Miskei M."/>
            <person name="Molnar A.P."/>
            <person name="Mule G."/>
            <person name="Ngan C.Y."/>
            <person name="Orejas M."/>
            <person name="Orosz E."/>
            <person name="Ouedraogo J.P."/>
            <person name="Overkamp K.M."/>
            <person name="Park H.-S."/>
            <person name="Perrone G."/>
            <person name="Piumi F."/>
            <person name="Punt P.J."/>
            <person name="Ram A.F."/>
            <person name="Ramon A."/>
            <person name="Rauscher S."/>
            <person name="Record E."/>
            <person name="Riano-Pachon D.M."/>
            <person name="Robert V."/>
            <person name="Roehrig J."/>
            <person name="Ruller R."/>
            <person name="Salamov A."/>
            <person name="Salih N.S."/>
            <person name="Samson R.A."/>
            <person name="Sandor E."/>
            <person name="Sanguinetti M."/>
            <person name="Schuetze T."/>
            <person name="Sepcic K."/>
            <person name="Shelest E."/>
            <person name="Sherlock G."/>
            <person name="Sophianopoulou V."/>
            <person name="Squina F.M."/>
            <person name="Sun H."/>
            <person name="Susca A."/>
            <person name="Todd R.B."/>
            <person name="Tsang A."/>
            <person name="Unkles S.E."/>
            <person name="van de Wiele N."/>
            <person name="van Rossen-Uffink D."/>
            <person name="Oliveira J.V."/>
            <person name="Vesth T.C."/>
            <person name="Visser J."/>
            <person name="Yu J.-H."/>
            <person name="Zhou M."/>
            <person name="Andersen M.R."/>
            <person name="Archer D.B."/>
            <person name="Baker S.E."/>
            <person name="Benoit I."/>
            <person name="Brakhage A.A."/>
            <person name="Braus G.H."/>
            <person name="Fischer R."/>
            <person name="Frisvad J.C."/>
            <person name="Goldman G.H."/>
            <person name="Houbraken J."/>
            <person name="Oakley B."/>
            <person name="Pocsi I."/>
            <person name="Scazzocchio C."/>
            <person name="Seiboth B."/>
            <person name="vanKuyk P.A."/>
            <person name="Wortman J."/>
            <person name="Dyer P.S."/>
            <person name="Grigoriev I.V."/>
        </authorList>
    </citation>
    <scope>NUCLEOTIDE SEQUENCE [LARGE SCALE GENOMIC DNA]</scope>
    <source>
        <strain evidence="3">ATCC 16872 / CBS 172.66 / WB 5094</strain>
    </source>
</reference>
<dbReference type="OMA" id="FECDFYL"/>
<gene>
    <name evidence="2" type="ORF">ASPACDRAFT_60412</name>
</gene>
<dbReference type="RefSeq" id="XP_020055905.1">
    <property type="nucleotide sequence ID" value="XM_020203554.1"/>
</dbReference>
<dbReference type="VEuPathDB" id="FungiDB:ASPACDRAFT_60412"/>